<dbReference type="Proteomes" id="UP000061546">
    <property type="component" value="Chromosome"/>
</dbReference>
<dbReference type="InterPro" id="IPR050469">
    <property type="entry name" value="Diguanylate_Cyclase"/>
</dbReference>
<feature type="transmembrane region" description="Helical" evidence="1">
    <location>
        <begin position="146"/>
        <end position="165"/>
    </location>
</feature>
<keyword evidence="1" id="KW-0472">Membrane</keyword>
<gene>
    <name evidence="3" type="ORF">JP39_05075</name>
</gene>
<keyword evidence="1" id="KW-1133">Transmembrane helix</keyword>
<dbReference type="SMART" id="SM00267">
    <property type="entry name" value="GGDEF"/>
    <property type="match status" value="1"/>
</dbReference>
<feature type="transmembrane region" description="Helical" evidence="1">
    <location>
        <begin position="180"/>
        <end position="198"/>
    </location>
</feature>
<protein>
    <submittedName>
        <fullName evidence="3">Diguanylate cyclase</fullName>
    </submittedName>
</protein>
<reference evidence="3 4" key="1">
    <citation type="submission" date="2015-08" db="EMBL/GenBank/DDBJ databases">
        <title>Genomic sequence of Lactobacillus heilongjiangensis DSM 28069, isolated from Chinese traditional pickle.</title>
        <authorList>
            <person name="Jiang X."/>
            <person name="Zheng B."/>
            <person name="Cheng H."/>
        </authorList>
    </citation>
    <scope>NUCLEOTIDE SEQUENCE [LARGE SCALE GENOMIC DNA]</scope>
    <source>
        <strain evidence="3 4">DSM 28069</strain>
    </source>
</reference>
<accession>A0A0K2LBV2</accession>
<dbReference type="PROSITE" id="PS50887">
    <property type="entry name" value="GGDEF"/>
    <property type="match status" value="1"/>
</dbReference>
<dbReference type="InterPro" id="IPR000160">
    <property type="entry name" value="GGDEF_dom"/>
</dbReference>
<name>A0A0K2LBV2_9LACO</name>
<dbReference type="Pfam" id="PF00990">
    <property type="entry name" value="GGDEF"/>
    <property type="match status" value="1"/>
</dbReference>
<evidence type="ECO:0000256" key="1">
    <source>
        <dbReference type="SAM" id="Phobius"/>
    </source>
</evidence>
<dbReference type="RefSeq" id="WP_041499395.1">
    <property type="nucleotide sequence ID" value="NZ_BJDV01000011.1"/>
</dbReference>
<dbReference type="NCBIfam" id="TIGR00254">
    <property type="entry name" value="GGDEF"/>
    <property type="match status" value="1"/>
</dbReference>
<keyword evidence="1" id="KW-0812">Transmembrane</keyword>
<proteinExistence type="predicted"/>
<keyword evidence="4" id="KW-1185">Reference proteome</keyword>
<dbReference type="InterPro" id="IPR029787">
    <property type="entry name" value="Nucleotide_cyclase"/>
</dbReference>
<organism evidence="3 4">
    <name type="scientific">Companilactobacillus heilongjiangensis</name>
    <dbReference type="NCBI Taxonomy" id="1074467"/>
    <lineage>
        <taxon>Bacteria</taxon>
        <taxon>Bacillati</taxon>
        <taxon>Bacillota</taxon>
        <taxon>Bacilli</taxon>
        <taxon>Lactobacillales</taxon>
        <taxon>Lactobacillaceae</taxon>
        <taxon>Companilactobacillus</taxon>
    </lineage>
</organism>
<dbReference type="CDD" id="cd01949">
    <property type="entry name" value="GGDEF"/>
    <property type="match status" value="1"/>
</dbReference>
<dbReference type="SUPFAM" id="SSF55073">
    <property type="entry name" value="Nucleotide cyclase"/>
    <property type="match status" value="1"/>
</dbReference>
<dbReference type="InterPro" id="IPR043128">
    <property type="entry name" value="Rev_trsase/Diguanyl_cyclase"/>
</dbReference>
<dbReference type="PANTHER" id="PTHR45138:SF9">
    <property type="entry name" value="DIGUANYLATE CYCLASE DGCM-RELATED"/>
    <property type="match status" value="1"/>
</dbReference>
<dbReference type="PANTHER" id="PTHR45138">
    <property type="entry name" value="REGULATORY COMPONENTS OF SENSORY TRANSDUCTION SYSTEM"/>
    <property type="match status" value="1"/>
</dbReference>
<evidence type="ECO:0000313" key="3">
    <source>
        <dbReference type="EMBL" id="ALB28781.1"/>
    </source>
</evidence>
<dbReference type="AlphaFoldDB" id="A0A0K2LBV2"/>
<feature type="transmembrane region" description="Helical" evidence="1">
    <location>
        <begin position="48"/>
        <end position="70"/>
    </location>
</feature>
<evidence type="ECO:0000313" key="4">
    <source>
        <dbReference type="Proteomes" id="UP000061546"/>
    </source>
</evidence>
<dbReference type="STRING" id="1074467.JP39_05075"/>
<dbReference type="OrthoDB" id="9759607at2"/>
<feature type="transmembrane region" description="Helical" evidence="1">
    <location>
        <begin position="82"/>
        <end position="102"/>
    </location>
</feature>
<dbReference type="Gene3D" id="3.30.70.270">
    <property type="match status" value="1"/>
</dbReference>
<feature type="transmembrane region" description="Helical" evidence="1">
    <location>
        <begin position="114"/>
        <end position="134"/>
    </location>
</feature>
<feature type="domain" description="GGDEF" evidence="2">
    <location>
        <begin position="241"/>
        <end position="378"/>
    </location>
</feature>
<dbReference type="EMBL" id="CP012559">
    <property type="protein sequence ID" value="ALB28781.1"/>
    <property type="molecule type" value="Genomic_DNA"/>
</dbReference>
<sequence length="378" mass="44504">MTWSVWRLSPFITSVFFVLGVFTLYQVFFDSLRTWFYSKDIRFNEDLINSWLGVIYMGIFIISMQLKLVNTSISWQFMNFQLIALIFCAYFLNIHVPFYYLYPLLVAYMLFNGSIGYWESWCHSVTLLSFYEVLSHIRRQQHNDHPFYIYMVSGIFFVGLLWFFMKIKFGFSWQTYYEEWLYLAIFEMLLYSYVGMILRDSNLKMRLLEFANHDSLTKTENYAAYVSEIRNLFDASFQSNLSLSMMMFDIDHFKQVNDTYGHLAGDKVLRHTADVVQTILDENDPKVKLYRTGGEEFNVIFPSYDLSATEPIVRQIFMALNHLNIDLDDKAGNSISITVSVGVSTISKEDLNPNDFYSRVDGNLYHSKKNGRKQITAK</sequence>
<feature type="transmembrane region" description="Helical" evidence="1">
    <location>
        <begin position="7"/>
        <end position="28"/>
    </location>
</feature>
<evidence type="ECO:0000259" key="2">
    <source>
        <dbReference type="PROSITE" id="PS50887"/>
    </source>
</evidence>
<dbReference type="GO" id="GO:0052621">
    <property type="term" value="F:diguanylate cyclase activity"/>
    <property type="evidence" value="ECO:0007669"/>
    <property type="project" value="TreeGrafter"/>
</dbReference>
<dbReference type="KEGG" id="lhi:JP39_05075"/>